<dbReference type="InterPro" id="IPR012677">
    <property type="entry name" value="Nucleotide-bd_a/b_plait_sf"/>
</dbReference>
<dbReference type="InterPro" id="IPR029052">
    <property type="entry name" value="Metallo-depent_PP-like"/>
</dbReference>
<dbReference type="STRING" id="1230383.M5EL55"/>
<dbReference type="SUPFAM" id="SSF54928">
    <property type="entry name" value="RNA-binding domain, RBD"/>
    <property type="match status" value="1"/>
</dbReference>
<evidence type="ECO:0000313" key="2">
    <source>
        <dbReference type="EMBL" id="SHO75828.1"/>
    </source>
</evidence>
<dbReference type="PANTHER" id="PTHR31987">
    <property type="entry name" value="GLUTAMINASE A-RELATED"/>
    <property type="match status" value="1"/>
</dbReference>
<feature type="compositionally biased region" description="Basic and acidic residues" evidence="1">
    <location>
        <begin position="548"/>
        <end position="565"/>
    </location>
</feature>
<dbReference type="InterPro" id="IPR018829">
    <property type="entry name" value="DUF2433"/>
</dbReference>
<dbReference type="PANTHER" id="PTHR31987:SF11">
    <property type="entry name" value="DUF2433 DOMAIN-CONTAINING PROTEIN"/>
    <property type="match status" value="1"/>
</dbReference>
<dbReference type="InterPro" id="IPR000504">
    <property type="entry name" value="RRM_dom"/>
</dbReference>
<feature type="compositionally biased region" description="Basic residues" evidence="1">
    <location>
        <begin position="574"/>
        <end position="586"/>
    </location>
</feature>
<dbReference type="RefSeq" id="XP_018739667.1">
    <property type="nucleotide sequence ID" value="XM_018886166.1"/>
</dbReference>
<dbReference type="SUPFAM" id="SSF56300">
    <property type="entry name" value="Metallo-dependent phosphatases"/>
    <property type="match status" value="1"/>
</dbReference>
<protein>
    <submittedName>
        <fullName evidence="2">Uncharacterized protein</fullName>
    </submittedName>
</protein>
<reference evidence="3" key="1">
    <citation type="journal article" date="2017" name="Nucleic Acids Res.">
        <title>Proteogenomics produces comprehensive and highly accurate protein-coding gene annotation in a complete genome assembly of Malassezia sympodialis.</title>
        <authorList>
            <person name="Zhu Y."/>
            <person name="Engstroem P.G."/>
            <person name="Tellgren-Roth C."/>
            <person name="Baudo C.D."/>
            <person name="Kennell J.C."/>
            <person name="Sun S."/>
            <person name="Billmyre R.B."/>
            <person name="Schroeder M.S."/>
            <person name="Andersson A."/>
            <person name="Holm T."/>
            <person name="Sigurgeirsson B."/>
            <person name="Wu G."/>
            <person name="Sankaranarayanan S.R."/>
            <person name="Siddharthan R."/>
            <person name="Sanyal K."/>
            <person name="Lundeberg J."/>
            <person name="Nystedt B."/>
            <person name="Boekhout T."/>
            <person name="Dawson T.L. Jr."/>
            <person name="Heitman J."/>
            <person name="Scheynius A."/>
            <person name="Lehtioe J."/>
        </authorList>
    </citation>
    <scope>NUCLEOTIDE SEQUENCE [LARGE SCALE GENOMIC DNA]</scope>
    <source>
        <strain evidence="3">ATCC 42132</strain>
    </source>
</reference>
<dbReference type="AlphaFoldDB" id="M5EL55"/>
<dbReference type="InterPro" id="IPR052743">
    <property type="entry name" value="Glutaminase_GtaA"/>
</dbReference>
<keyword evidence="3" id="KW-1185">Reference proteome</keyword>
<feature type="region of interest" description="Disordered" evidence="1">
    <location>
        <begin position="1"/>
        <end position="29"/>
    </location>
</feature>
<accession>M5EL55</accession>
<sequence>MEAGSAPHTRSYGVGKKMGITGQTNGASRRADSHAAVPAHAGFPPRVHVIHGAAGRIVCVADIRGHIQQLNQIAAENKAAAIIHTGDFGFYTRDSLERMGERTLQHVIQYSPLLSSKLRSVLLDSAESRAPLANGPAHAHLRQMFADHPEAVLSEFPQLLSKQITLDVPVFTVYGACEDVEVLERLRSGEYSVPNLYILDEASTHAIDVGSLRLRLLGLGGAVVTHKLFDHGVGNGSLAGGQGTMWTSMLQIGELIETAQHVYDPTEVRVFVSFASPGRDGLVAQLAQALRADFCVSGGLHLRYVTSYNDYGVYGQLDTYRAKLSQATANFQDVWDAVRPQVEAAIDPSQRTLLNHALQVALHVPQPIAAGASRDDAFKSLWQWNLPDASIGSLVLDISNGRVATEMRSQGVNFASRRSRAAAPPVKVALPSARDKSPAAPAGAVPPVAGPAEEPAAQIPHTLFLGHLGEAHPVSEGDIRAYFGEHAANITHIHFFPSDRERRGKDEGEPRMRNFVHVEFKSDAVAAAALQCRGKTIKNTSVVPTLELLERPRAKPKTVKDRADEDAPSSGRTRGGRRGRGGRGGRNRNNNNNNNNNAGSEPNRHANGNDTGENTKAATQGDAVPAAPKEEATSA</sequence>
<feature type="region of interest" description="Disordered" evidence="1">
    <location>
        <begin position="548"/>
        <end position="635"/>
    </location>
</feature>
<evidence type="ECO:0000256" key="1">
    <source>
        <dbReference type="SAM" id="MobiDB-lite"/>
    </source>
</evidence>
<dbReference type="Gene3D" id="3.30.70.330">
    <property type="match status" value="1"/>
</dbReference>
<dbReference type="EMBL" id="LT671821">
    <property type="protein sequence ID" value="SHO75828.1"/>
    <property type="molecule type" value="Genomic_DNA"/>
</dbReference>
<dbReference type="VEuPathDB" id="FungiDB:MSYG_0161"/>
<dbReference type="HOGENOM" id="CLU_016583_0_0_1"/>
<dbReference type="Pfam" id="PF10360">
    <property type="entry name" value="DUF2433"/>
    <property type="match status" value="1"/>
</dbReference>
<dbReference type="Proteomes" id="UP000186303">
    <property type="component" value="Chromosome 1"/>
</dbReference>
<dbReference type="PROSITE" id="PS50102">
    <property type="entry name" value="RRM"/>
    <property type="match status" value="1"/>
</dbReference>
<proteinExistence type="predicted"/>
<dbReference type="OMA" id="KMCYVEF"/>
<organism evidence="2 3">
    <name type="scientific">Malassezia sympodialis (strain ATCC 42132)</name>
    <name type="common">Atopic eczema-associated yeast</name>
    <dbReference type="NCBI Taxonomy" id="1230383"/>
    <lineage>
        <taxon>Eukaryota</taxon>
        <taxon>Fungi</taxon>
        <taxon>Dikarya</taxon>
        <taxon>Basidiomycota</taxon>
        <taxon>Ustilaginomycotina</taxon>
        <taxon>Malasseziomycetes</taxon>
        <taxon>Malasseziales</taxon>
        <taxon>Malasseziaceae</taxon>
        <taxon>Malassezia</taxon>
    </lineage>
</organism>
<dbReference type="GO" id="GO:0003723">
    <property type="term" value="F:RNA binding"/>
    <property type="evidence" value="ECO:0007669"/>
    <property type="project" value="UniProtKB-UniRule"/>
</dbReference>
<feature type="compositionally biased region" description="Low complexity" evidence="1">
    <location>
        <begin position="587"/>
        <end position="597"/>
    </location>
</feature>
<dbReference type="InterPro" id="IPR035979">
    <property type="entry name" value="RBD_domain_sf"/>
</dbReference>
<evidence type="ECO:0000313" key="3">
    <source>
        <dbReference type="Proteomes" id="UP000186303"/>
    </source>
</evidence>
<dbReference type="OrthoDB" id="3918848at2759"/>
<dbReference type="KEGG" id="msym:MSY001_1061"/>
<gene>
    <name evidence="2" type="ORF">MSYG_0161</name>
</gene>
<name>M5EL55_MALS4</name>
<feature type="compositionally biased region" description="Polar residues" evidence="1">
    <location>
        <begin position="606"/>
        <end position="618"/>
    </location>
</feature>